<dbReference type="HOGENOM" id="CLU_3419446_0_0_1"/>
<dbReference type="Proteomes" id="UP000007148">
    <property type="component" value="Unassembled WGS sequence"/>
</dbReference>
<protein>
    <submittedName>
        <fullName evidence="2">Uncharacterized protein</fullName>
    </submittedName>
</protein>
<reference evidence="2 3" key="1">
    <citation type="journal article" date="2011" name="PLoS Pathog.">
        <title>Endophytic Life Strategies Decoded by Genome and Transcriptome Analyses of the Mutualistic Root Symbiont Piriformospora indica.</title>
        <authorList>
            <person name="Zuccaro A."/>
            <person name="Lahrmann U."/>
            <person name="Guldener U."/>
            <person name="Langen G."/>
            <person name="Pfiffi S."/>
            <person name="Biedenkopf D."/>
            <person name="Wong P."/>
            <person name="Samans B."/>
            <person name="Grimm C."/>
            <person name="Basiewicz M."/>
            <person name="Murat C."/>
            <person name="Martin F."/>
            <person name="Kogel K.H."/>
        </authorList>
    </citation>
    <scope>NUCLEOTIDE SEQUENCE [LARGE SCALE GENOMIC DNA]</scope>
    <source>
        <strain evidence="2 3">DSM 11827</strain>
    </source>
</reference>
<feature type="compositionally biased region" description="Basic and acidic residues" evidence="1">
    <location>
        <begin position="14"/>
        <end position="25"/>
    </location>
</feature>
<dbReference type="InParanoid" id="G4U0Y0"/>
<organism evidence="2 3">
    <name type="scientific">Serendipita indica (strain DSM 11827)</name>
    <name type="common">Root endophyte fungus</name>
    <name type="synonym">Piriformospora indica</name>
    <dbReference type="NCBI Taxonomy" id="1109443"/>
    <lineage>
        <taxon>Eukaryota</taxon>
        <taxon>Fungi</taxon>
        <taxon>Dikarya</taxon>
        <taxon>Basidiomycota</taxon>
        <taxon>Agaricomycotina</taxon>
        <taxon>Agaricomycetes</taxon>
        <taxon>Sebacinales</taxon>
        <taxon>Serendipitaceae</taxon>
        <taxon>Serendipita</taxon>
    </lineage>
</organism>
<accession>G4U0Y0</accession>
<proteinExistence type="predicted"/>
<evidence type="ECO:0000313" key="3">
    <source>
        <dbReference type="Proteomes" id="UP000007148"/>
    </source>
</evidence>
<dbReference type="EMBL" id="CAFZ01001384">
    <property type="protein sequence ID" value="CCA77223.1"/>
    <property type="molecule type" value="Genomic_DNA"/>
</dbReference>
<sequence length="25" mass="2632">MSTGLAGLMLPAPKNERECRVDGGE</sequence>
<gene>
    <name evidence="2" type="ORF">PIIN_11205</name>
</gene>
<evidence type="ECO:0000256" key="1">
    <source>
        <dbReference type="SAM" id="MobiDB-lite"/>
    </source>
</evidence>
<evidence type="ECO:0000313" key="2">
    <source>
        <dbReference type="EMBL" id="CCA77223.1"/>
    </source>
</evidence>
<comment type="caution">
    <text evidence="2">The sequence shown here is derived from an EMBL/GenBank/DDBJ whole genome shotgun (WGS) entry which is preliminary data.</text>
</comment>
<feature type="region of interest" description="Disordered" evidence="1">
    <location>
        <begin position="1"/>
        <end position="25"/>
    </location>
</feature>
<name>G4U0Y0_SERID</name>
<keyword evidence="3" id="KW-1185">Reference proteome</keyword>
<dbReference type="AlphaFoldDB" id="G4U0Y0"/>